<dbReference type="EMBL" id="AZIL01000274">
    <property type="protein sequence ID" value="EWM28816.1"/>
    <property type="molecule type" value="Genomic_DNA"/>
</dbReference>
<name>W7U7K7_9STRA</name>
<reference evidence="2 3" key="1">
    <citation type="journal article" date="2014" name="Mol. Plant">
        <title>Chromosome Scale Genome Assembly and Transcriptome Profiling of Nannochloropsis gaditana in Nitrogen Depletion.</title>
        <authorList>
            <person name="Corteggiani Carpinelli E."/>
            <person name="Telatin A."/>
            <person name="Vitulo N."/>
            <person name="Forcato C."/>
            <person name="D'Angelo M."/>
            <person name="Schiavon R."/>
            <person name="Vezzi A."/>
            <person name="Giacometti G.M."/>
            <person name="Morosinotto T."/>
            <person name="Valle G."/>
        </authorList>
    </citation>
    <scope>NUCLEOTIDE SEQUENCE [LARGE SCALE GENOMIC DNA]</scope>
    <source>
        <strain evidence="2 3">B-31</strain>
    </source>
</reference>
<keyword evidence="1" id="KW-0732">Signal</keyword>
<evidence type="ECO:0000256" key="1">
    <source>
        <dbReference type="SAM" id="SignalP"/>
    </source>
</evidence>
<gene>
    <name evidence="2" type="ORF">Naga_100002g161</name>
</gene>
<dbReference type="AlphaFoldDB" id="W7U7K7"/>
<evidence type="ECO:0000313" key="3">
    <source>
        <dbReference type="Proteomes" id="UP000019335"/>
    </source>
</evidence>
<comment type="caution">
    <text evidence="2">The sequence shown here is derived from an EMBL/GenBank/DDBJ whole genome shotgun (WGS) entry which is preliminary data.</text>
</comment>
<dbReference type="Proteomes" id="UP000019335">
    <property type="component" value="Chromosome 4"/>
</dbReference>
<feature type="signal peptide" evidence="1">
    <location>
        <begin position="1"/>
        <end position="21"/>
    </location>
</feature>
<protein>
    <submittedName>
        <fullName evidence="2">Uncharacterized protein</fullName>
    </submittedName>
</protein>
<sequence>MSRAFFLVALLLAVCVTVSTAFMTPAPLALRTGSQQVQQKGRAAGNVVMACRFNAKREKRKRNGENARKYRMKNTGPKYLIIKTRKRASKAEYSKRLEQYEMDFTAQIFQVQDIDSLLAGASDGGDA</sequence>
<feature type="chain" id="PRO_5004901553" evidence="1">
    <location>
        <begin position="22"/>
        <end position="127"/>
    </location>
</feature>
<dbReference type="OrthoDB" id="10301781at2759"/>
<proteinExistence type="predicted"/>
<keyword evidence="3" id="KW-1185">Reference proteome</keyword>
<organism evidence="2 3">
    <name type="scientific">Nannochloropsis gaditana</name>
    <dbReference type="NCBI Taxonomy" id="72520"/>
    <lineage>
        <taxon>Eukaryota</taxon>
        <taxon>Sar</taxon>
        <taxon>Stramenopiles</taxon>
        <taxon>Ochrophyta</taxon>
        <taxon>Eustigmatophyceae</taxon>
        <taxon>Eustigmatales</taxon>
        <taxon>Monodopsidaceae</taxon>
        <taxon>Nannochloropsis</taxon>
    </lineage>
</organism>
<accession>W7U7K7</accession>
<evidence type="ECO:0000313" key="2">
    <source>
        <dbReference type="EMBL" id="EWM28816.1"/>
    </source>
</evidence>